<reference evidence="2" key="1">
    <citation type="journal article" date="2019" name="Int. J. Syst. Evol. Microbiol.">
        <title>The Global Catalogue of Microorganisms (GCM) 10K type strain sequencing project: providing services to taxonomists for standard genome sequencing and annotation.</title>
        <authorList>
            <consortium name="The Broad Institute Genomics Platform"/>
            <consortium name="The Broad Institute Genome Sequencing Center for Infectious Disease"/>
            <person name="Wu L."/>
            <person name="Ma J."/>
        </authorList>
    </citation>
    <scope>NUCLEOTIDE SEQUENCE [LARGE SCALE GENOMIC DNA]</scope>
    <source>
        <strain evidence="2">KCTC 33842</strain>
    </source>
</reference>
<dbReference type="InterPro" id="IPR011067">
    <property type="entry name" value="Plasmid_toxin/cell-grow_inhib"/>
</dbReference>
<dbReference type="Gene3D" id="2.30.30.110">
    <property type="match status" value="1"/>
</dbReference>
<organism evidence="1 2">
    <name type="scientific">Deinococcus taklimakanensis</name>
    <dbReference type="NCBI Taxonomy" id="536443"/>
    <lineage>
        <taxon>Bacteria</taxon>
        <taxon>Thermotogati</taxon>
        <taxon>Deinococcota</taxon>
        <taxon>Deinococci</taxon>
        <taxon>Deinococcales</taxon>
        <taxon>Deinococcaceae</taxon>
        <taxon>Deinococcus</taxon>
    </lineage>
</organism>
<gene>
    <name evidence="1" type="ORF">ACFSR9_07905</name>
</gene>
<dbReference type="RefSeq" id="WP_386844669.1">
    <property type="nucleotide sequence ID" value="NZ_JBHUMK010000034.1"/>
</dbReference>
<sequence>MAVSLIRRGDIFLIFLTHFGPARAGEPDFKRPAVVITNNVANARADALTVIPLTSNLKSVYDFQLLPTDRCGRVIRGQLTRAGSDTELNSSSEMSEKRRHLFRAAQLRIFFYSLCFAALQVRSEK</sequence>
<evidence type="ECO:0000313" key="1">
    <source>
        <dbReference type="EMBL" id="MFD2609357.1"/>
    </source>
</evidence>
<comment type="caution">
    <text evidence="1">The sequence shown here is derived from an EMBL/GenBank/DDBJ whole genome shotgun (WGS) entry which is preliminary data.</text>
</comment>
<keyword evidence="2" id="KW-1185">Reference proteome</keyword>
<name>A0ABW5P5M8_9DEIO</name>
<dbReference type="Pfam" id="PF02452">
    <property type="entry name" value="PemK_toxin"/>
    <property type="match status" value="1"/>
</dbReference>
<dbReference type="EMBL" id="JBHUMK010000034">
    <property type="protein sequence ID" value="MFD2609357.1"/>
    <property type="molecule type" value="Genomic_DNA"/>
</dbReference>
<proteinExistence type="predicted"/>
<dbReference type="SUPFAM" id="SSF50118">
    <property type="entry name" value="Cell growth inhibitor/plasmid maintenance toxic component"/>
    <property type="match status" value="1"/>
</dbReference>
<accession>A0ABW5P5M8</accession>
<dbReference type="Proteomes" id="UP001597475">
    <property type="component" value="Unassembled WGS sequence"/>
</dbReference>
<evidence type="ECO:0000313" key="2">
    <source>
        <dbReference type="Proteomes" id="UP001597475"/>
    </source>
</evidence>
<dbReference type="InterPro" id="IPR003477">
    <property type="entry name" value="PemK-like"/>
</dbReference>
<protein>
    <submittedName>
        <fullName evidence="1">Type II toxin-antitoxin system PemK/MazF family toxin</fullName>
    </submittedName>
</protein>